<keyword evidence="1 6" id="KW-0489">Methyltransferase</keyword>
<dbReference type="GO" id="GO:0003886">
    <property type="term" value="F:DNA (cytosine-5-)-methyltransferase activity"/>
    <property type="evidence" value="ECO:0007669"/>
    <property type="project" value="UniProtKB-EC"/>
</dbReference>
<comment type="catalytic activity">
    <reaction evidence="5 8">
        <text>a 2'-deoxycytidine in DNA + S-adenosyl-L-methionine = a 5-methyl-2'-deoxycytidine in DNA + S-adenosyl-L-homocysteine + H(+)</text>
        <dbReference type="Rhea" id="RHEA:13681"/>
        <dbReference type="Rhea" id="RHEA-COMP:11369"/>
        <dbReference type="Rhea" id="RHEA-COMP:11370"/>
        <dbReference type="ChEBI" id="CHEBI:15378"/>
        <dbReference type="ChEBI" id="CHEBI:57856"/>
        <dbReference type="ChEBI" id="CHEBI:59789"/>
        <dbReference type="ChEBI" id="CHEBI:85452"/>
        <dbReference type="ChEBI" id="CHEBI:85454"/>
        <dbReference type="EC" id="2.1.1.37"/>
    </reaction>
</comment>
<evidence type="ECO:0000256" key="5">
    <source>
        <dbReference type="ARBA" id="ARBA00047422"/>
    </source>
</evidence>
<evidence type="ECO:0000256" key="1">
    <source>
        <dbReference type="ARBA" id="ARBA00022603"/>
    </source>
</evidence>
<dbReference type="PANTHER" id="PTHR46098:SF1">
    <property type="entry name" value="TRNA (CYTOSINE(38)-C(5))-METHYLTRANSFERASE"/>
    <property type="match status" value="1"/>
</dbReference>
<feature type="non-terminal residue" evidence="10">
    <location>
        <position position="1"/>
    </location>
</feature>
<dbReference type="RefSeq" id="WP_377130747.1">
    <property type="nucleotide sequence ID" value="NZ_JBHSYQ010000004.1"/>
</dbReference>
<dbReference type="Pfam" id="PF00145">
    <property type="entry name" value="DNA_methylase"/>
    <property type="match status" value="1"/>
</dbReference>
<dbReference type="Gene3D" id="3.40.50.150">
    <property type="entry name" value="Vaccinia Virus protein VP39"/>
    <property type="match status" value="1"/>
</dbReference>
<dbReference type="EC" id="2.1.1.37" evidence="8"/>
<comment type="similarity">
    <text evidence="6 7">Belongs to the class I-like SAM-binding methyltransferase superfamily. C5-methyltransferase family.</text>
</comment>
<keyword evidence="3 6" id="KW-0949">S-adenosyl-L-methionine</keyword>
<dbReference type="GO" id="GO:0032259">
    <property type="term" value="P:methylation"/>
    <property type="evidence" value="ECO:0007669"/>
    <property type="project" value="UniProtKB-KW"/>
</dbReference>
<reference evidence="11" key="1">
    <citation type="journal article" date="2019" name="Int. J. Syst. Evol. Microbiol.">
        <title>The Global Catalogue of Microorganisms (GCM) 10K type strain sequencing project: providing services to taxonomists for standard genome sequencing and annotation.</title>
        <authorList>
            <consortium name="The Broad Institute Genomics Platform"/>
            <consortium name="The Broad Institute Genome Sequencing Center for Infectious Disease"/>
            <person name="Wu L."/>
            <person name="Ma J."/>
        </authorList>
    </citation>
    <scope>NUCLEOTIDE SEQUENCE [LARGE SCALE GENOMIC DNA]</scope>
    <source>
        <strain evidence="11">CGMCC 4.7393</strain>
    </source>
</reference>
<evidence type="ECO:0000313" key="10">
    <source>
        <dbReference type="EMBL" id="MFC6998038.1"/>
    </source>
</evidence>
<feature type="compositionally biased region" description="Basic and acidic residues" evidence="9">
    <location>
        <begin position="231"/>
        <end position="247"/>
    </location>
</feature>
<gene>
    <name evidence="10" type="ORF">ACFQHR_10405</name>
</gene>
<keyword evidence="2 6" id="KW-0808">Transferase</keyword>
<protein>
    <recommendedName>
        <fullName evidence="8">Cytosine-specific methyltransferase</fullName>
        <ecNumber evidence="8">2.1.1.37</ecNumber>
    </recommendedName>
</protein>
<dbReference type="PROSITE" id="PS00094">
    <property type="entry name" value="C5_MTASE_1"/>
    <property type="match status" value="1"/>
</dbReference>
<dbReference type="PROSITE" id="PS51679">
    <property type="entry name" value="SAM_MT_C5"/>
    <property type="match status" value="1"/>
</dbReference>
<dbReference type="PANTHER" id="PTHR46098">
    <property type="entry name" value="TRNA (CYTOSINE(38)-C(5))-METHYLTRANSFERASE"/>
    <property type="match status" value="1"/>
</dbReference>
<evidence type="ECO:0000256" key="8">
    <source>
        <dbReference type="RuleBase" id="RU000417"/>
    </source>
</evidence>
<keyword evidence="4" id="KW-0680">Restriction system</keyword>
<evidence type="ECO:0000256" key="7">
    <source>
        <dbReference type="RuleBase" id="RU000416"/>
    </source>
</evidence>
<dbReference type="InterPro" id="IPR018117">
    <property type="entry name" value="C5_DNA_meth_AS"/>
</dbReference>
<dbReference type="Proteomes" id="UP001596405">
    <property type="component" value="Unassembled WGS sequence"/>
</dbReference>
<evidence type="ECO:0000256" key="6">
    <source>
        <dbReference type="PROSITE-ProRule" id="PRU01016"/>
    </source>
</evidence>
<dbReference type="InterPro" id="IPR029063">
    <property type="entry name" value="SAM-dependent_MTases_sf"/>
</dbReference>
<accession>A0ABW2DLU9</accession>
<name>A0ABW2DLU9_9BACT</name>
<dbReference type="PRINTS" id="PR00105">
    <property type="entry name" value="C5METTRFRASE"/>
</dbReference>
<proteinExistence type="inferred from homology"/>
<organism evidence="10 11">
    <name type="scientific">Rufibacter roseus</name>
    <dbReference type="NCBI Taxonomy" id="1567108"/>
    <lineage>
        <taxon>Bacteria</taxon>
        <taxon>Pseudomonadati</taxon>
        <taxon>Bacteroidota</taxon>
        <taxon>Cytophagia</taxon>
        <taxon>Cytophagales</taxon>
        <taxon>Hymenobacteraceae</taxon>
        <taxon>Rufibacter</taxon>
    </lineage>
</organism>
<sequence length="392" mass="43416">QSRRKSTQDTKTKDSMSGMTHGSLFSGIGGFDLAAEWMGWENVFHCEWNEFGQKILKHYWPNATSYTDITKTDFTVHRGAIDVLTGGFPCQPYSLAGKRLGKEDDRHLWPEMLRAIREIQPTWVVGENVFGLINWNGGLVFHEVQADLEAEGYEVQPYVLPACAVNAPHRRDRVWFVAYSKSNRDRQERICNRLQGNECDSCERERVGNKCSHCCQDVATAHIYHNGQHGTQDRQSHPEGNDGDKARANTVEQSQGCGSEATRIIADPTGKGLALTRQAGKREFQQEDGEGVVNRSQQFGATTTNTNGIGLRGEGYGTGESGQPNKESPGNYWQDFPTQPPVCSGDDGLPTGLDGITFSKWRNESIKAGGNAIVPQVAYQIFKAINQLSQAS</sequence>
<evidence type="ECO:0000256" key="2">
    <source>
        <dbReference type="ARBA" id="ARBA00022679"/>
    </source>
</evidence>
<dbReference type="NCBIfam" id="TIGR00675">
    <property type="entry name" value="dcm"/>
    <property type="match status" value="1"/>
</dbReference>
<feature type="region of interest" description="Disordered" evidence="9">
    <location>
        <begin position="227"/>
        <end position="258"/>
    </location>
</feature>
<comment type="caution">
    <text evidence="10">The sequence shown here is derived from an EMBL/GenBank/DDBJ whole genome shotgun (WGS) entry which is preliminary data.</text>
</comment>
<keyword evidence="11" id="KW-1185">Reference proteome</keyword>
<evidence type="ECO:0000256" key="4">
    <source>
        <dbReference type="ARBA" id="ARBA00022747"/>
    </source>
</evidence>
<feature type="active site" evidence="6">
    <location>
        <position position="90"/>
    </location>
</feature>
<dbReference type="InterPro" id="IPR050750">
    <property type="entry name" value="C5-MTase"/>
</dbReference>
<dbReference type="EMBL" id="JBHSYQ010000004">
    <property type="protein sequence ID" value="MFC6998038.1"/>
    <property type="molecule type" value="Genomic_DNA"/>
</dbReference>
<evidence type="ECO:0000256" key="3">
    <source>
        <dbReference type="ARBA" id="ARBA00022691"/>
    </source>
</evidence>
<dbReference type="SUPFAM" id="SSF53335">
    <property type="entry name" value="S-adenosyl-L-methionine-dependent methyltransferases"/>
    <property type="match status" value="1"/>
</dbReference>
<evidence type="ECO:0000313" key="11">
    <source>
        <dbReference type="Proteomes" id="UP001596405"/>
    </source>
</evidence>
<evidence type="ECO:0000256" key="9">
    <source>
        <dbReference type="SAM" id="MobiDB-lite"/>
    </source>
</evidence>
<dbReference type="InterPro" id="IPR001525">
    <property type="entry name" value="C5_MeTfrase"/>
</dbReference>